<keyword evidence="2" id="KW-1185">Reference proteome</keyword>
<dbReference type="EMBL" id="CP015136">
    <property type="protein sequence ID" value="AMY10651.1"/>
    <property type="molecule type" value="Genomic_DNA"/>
</dbReference>
<dbReference type="RefSeq" id="WP_110172266.1">
    <property type="nucleotide sequence ID" value="NZ_CP015136.1"/>
</dbReference>
<organism evidence="1 2">
    <name type="scientific">Luteitalea pratensis</name>
    <dbReference type="NCBI Taxonomy" id="1855912"/>
    <lineage>
        <taxon>Bacteria</taxon>
        <taxon>Pseudomonadati</taxon>
        <taxon>Acidobacteriota</taxon>
        <taxon>Vicinamibacteria</taxon>
        <taxon>Vicinamibacterales</taxon>
        <taxon>Vicinamibacteraceae</taxon>
        <taxon>Luteitalea</taxon>
    </lineage>
</organism>
<accession>A0A143PQE6</accession>
<dbReference type="AlphaFoldDB" id="A0A143PQE6"/>
<dbReference type="KEGG" id="abac:LuPra_03889"/>
<dbReference type="Proteomes" id="UP000076079">
    <property type="component" value="Chromosome"/>
</dbReference>
<evidence type="ECO:0000313" key="1">
    <source>
        <dbReference type="EMBL" id="AMY10651.1"/>
    </source>
</evidence>
<evidence type="ECO:0000313" key="2">
    <source>
        <dbReference type="Proteomes" id="UP000076079"/>
    </source>
</evidence>
<gene>
    <name evidence="1" type="ORF">LuPra_03889</name>
</gene>
<reference evidence="2" key="2">
    <citation type="submission" date="2016-04" db="EMBL/GenBank/DDBJ databases">
        <title>First Complete Genome Sequence of a Subdivision 6 Acidobacterium.</title>
        <authorList>
            <person name="Huang S."/>
            <person name="Vieira S."/>
            <person name="Bunk B."/>
            <person name="Riedel T."/>
            <person name="Sproeer C."/>
            <person name="Overmann J."/>
        </authorList>
    </citation>
    <scope>NUCLEOTIDE SEQUENCE [LARGE SCALE GENOMIC DNA]</scope>
    <source>
        <strain evidence="2">DSM 100886 HEG_-6_39</strain>
    </source>
</reference>
<proteinExistence type="predicted"/>
<evidence type="ECO:0008006" key="3">
    <source>
        <dbReference type="Google" id="ProtNLM"/>
    </source>
</evidence>
<sequence>MQGSGGTVVERNVFINTTREIVLGLDDRTPNQHTGGIVRNNMIVRNLSTADATMFIAPA</sequence>
<protein>
    <recommendedName>
        <fullName evidence="3">Right handed beta helix domain-containing protein</fullName>
    </recommendedName>
</protein>
<reference evidence="1 2" key="1">
    <citation type="journal article" date="2016" name="Genome Announc.">
        <title>First Complete Genome Sequence of a Subdivision 6 Acidobacterium Strain.</title>
        <authorList>
            <person name="Huang S."/>
            <person name="Vieira S."/>
            <person name="Bunk B."/>
            <person name="Riedel T."/>
            <person name="Sproer C."/>
            <person name="Overmann J."/>
        </authorList>
    </citation>
    <scope>NUCLEOTIDE SEQUENCE [LARGE SCALE GENOMIC DNA]</scope>
    <source>
        <strain evidence="2">DSM 100886 HEG_-6_39</strain>
    </source>
</reference>
<name>A0A143PQE6_LUTPR</name>